<evidence type="ECO:0000313" key="2">
    <source>
        <dbReference type="Proteomes" id="UP000253204"/>
    </source>
</evidence>
<sequence>MSDSKRRLSDDLRSRRAWLLLALGASMALSAVVLIYALMATGVVNAGGVASRDGEHVFAHEVVTSNPGQALQALGGMLTQGGDLFDGSEAFKLEIYATERIPDGGGGFNLFPHAYSHTVITARAGDVISDVGRQLMGRDVDIQGNHEFWVLVFITPVAP</sequence>
<comment type="caution">
    <text evidence="1">The sequence shown here is derived from an EMBL/GenBank/DDBJ whole genome shotgun (WGS) entry which is preliminary data.</text>
</comment>
<gene>
    <name evidence="1" type="ORF">DU506_00580</name>
</gene>
<protein>
    <submittedName>
        <fullName evidence="1">Uncharacterized protein</fullName>
    </submittedName>
</protein>
<dbReference type="EMBL" id="QPIJ01000001">
    <property type="protein sequence ID" value="RCV93685.1"/>
    <property type="molecule type" value="Genomic_DNA"/>
</dbReference>
<dbReference type="Proteomes" id="UP000253204">
    <property type="component" value="Unassembled WGS sequence"/>
</dbReference>
<reference evidence="1 2" key="1">
    <citation type="submission" date="2018-07" db="EMBL/GenBank/DDBJ databases">
        <title>Halomonas rutogse sp. nov., isolated from Lake TangqianCo on Tibetan Plateau.</title>
        <authorList>
            <person name="Lu H."/>
            <person name="Xing P."/>
            <person name="Wu Q."/>
        </authorList>
    </citation>
    <scope>NUCLEOTIDE SEQUENCE [LARGE SCALE GENOMIC DNA]</scope>
    <source>
        <strain evidence="1 2">TQ8S</strain>
    </source>
</reference>
<organism evidence="1 2">
    <name type="scientific">Vreelandella rituensis</name>
    <dbReference type="NCBI Taxonomy" id="2282306"/>
    <lineage>
        <taxon>Bacteria</taxon>
        <taxon>Pseudomonadati</taxon>
        <taxon>Pseudomonadota</taxon>
        <taxon>Gammaproteobacteria</taxon>
        <taxon>Oceanospirillales</taxon>
        <taxon>Halomonadaceae</taxon>
        <taxon>Vreelandella</taxon>
    </lineage>
</organism>
<dbReference type="RefSeq" id="WP_114485013.1">
    <property type="nucleotide sequence ID" value="NZ_CBCSHM010000005.1"/>
</dbReference>
<name>A0A368U9Q6_9GAMM</name>
<accession>A0A368U9Q6</accession>
<proteinExistence type="predicted"/>
<keyword evidence="2" id="KW-1185">Reference proteome</keyword>
<evidence type="ECO:0000313" key="1">
    <source>
        <dbReference type="EMBL" id="RCV93685.1"/>
    </source>
</evidence>
<dbReference type="AlphaFoldDB" id="A0A368U9Q6"/>